<accession>A0A165C336</accession>
<dbReference type="AlphaFoldDB" id="A0A165C336"/>
<proteinExistence type="predicted"/>
<dbReference type="Proteomes" id="UP000076842">
    <property type="component" value="Unassembled WGS sequence"/>
</dbReference>
<evidence type="ECO:0000256" key="1">
    <source>
        <dbReference type="SAM" id="MobiDB-lite"/>
    </source>
</evidence>
<name>A0A165C336_9BASI</name>
<dbReference type="EMBL" id="KV424214">
    <property type="protein sequence ID" value="KZT50176.1"/>
    <property type="molecule type" value="Genomic_DNA"/>
</dbReference>
<dbReference type="InParanoid" id="A0A165C336"/>
<organism evidence="2 3">
    <name type="scientific">Calocera cornea HHB12733</name>
    <dbReference type="NCBI Taxonomy" id="1353952"/>
    <lineage>
        <taxon>Eukaryota</taxon>
        <taxon>Fungi</taxon>
        <taxon>Dikarya</taxon>
        <taxon>Basidiomycota</taxon>
        <taxon>Agaricomycotina</taxon>
        <taxon>Dacrymycetes</taxon>
        <taxon>Dacrymycetales</taxon>
        <taxon>Dacrymycetaceae</taxon>
        <taxon>Calocera</taxon>
    </lineage>
</organism>
<evidence type="ECO:0000313" key="3">
    <source>
        <dbReference type="Proteomes" id="UP000076842"/>
    </source>
</evidence>
<gene>
    <name evidence="2" type="ORF">CALCODRAFT_488901</name>
</gene>
<evidence type="ECO:0000313" key="2">
    <source>
        <dbReference type="EMBL" id="KZT50176.1"/>
    </source>
</evidence>
<feature type="region of interest" description="Disordered" evidence="1">
    <location>
        <begin position="1"/>
        <end position="47"/>
    </location>
</feature>
<protein>
    <submittedName>
        <fullName evidence="2">Uncharacterized protein</fullName>
    </submittedName>
</protein>
<feature type="compositionally biased region" description="Basic and acidic residues" evidence="1">
    <location>
        <begin position="1"/>
        <end position="11"/>
    </location>
</feature>
<sequence length="631" mass="70521">MADRSGPEHGESVISSQNRDGSGDESDDLLGPEAHSPAPSIDPPATVTITPAQRDKESQALLVEEKQKWLIGEGVFLIPRIDQGEPQIKFELKYGRSLDRNHLALLKSSMTAGLRMVENKIRISTHRQNLDPQCLAAITRNVVDPTNPESYKVLQFLDVTEATNFAGQHRQMGVYELWRDTRNHLPGLFGTPPTDHPHWIAEVYDEAMRATEKGEELYKALADNKREVGKPASAKNLWDRASELLLSKKKPEKQTAEIREIFNTHSAALRAFYTPAYRRAFQRVFEIPAFEDLPMNAVTEVADSDLGELWVAVLDHQCDLLSRGRMDFKAVVDGKLSTVHYPGIVDLNFWRYIDDANNNYDVVVNRATQRPLRNRSKLPRSQSPRYEAFVKEELAILYAQDGAPYLLAGDSPFDVGSAVNRSHAAMPLQAVLSSTKLAPRSKGKAPPLSMLPPAHYQVAGDFQDMVLESLRDNSHLMLVGPTTLQHFVTLYDQKYRDVIGLLGQAALESHMQTGTGGNRSFDQKRSPSAFRALALSQFNPNEGEPSDAKFDEALCSVLAAFSPVSQADLLDHLNTTAHFAMEHAWEEVQAATSPFLEANGSKLSQKGLDMAIYLAWYYASHRKHGRRFHNE</sequence>
<reference evidence="2 3" key="1">
    <citation type="journal article" date="2016" name="Mol. Biol. Evol.">
        <title>Comparative Genomics of Early-Diverging Mushroom-Forming Fungi Provides Insights into the Origins of Lignocellulose Decay Capabilities.</title>
        <authorList>
            <person name="Nagy L.G."/>
            <person name="Riley R."/>
            <person name="Tritt A."/>
            <person name="Adam C."/>
            <person name="Daum C."/>
            <person name="Floudas D."/>
            <person name="Sun H."/>
            <person name="Yadav J.S."/>
            <person name="Pangilinan J."/>
            <person name="Larsson K.H."/>
            <person name="Matsuura K."/>
            <person name="Barry K."/>
            <person name="Labutti K."/>
            <person name="Kuo R."/>
            <person name="Ohm R.A."/>
            <person name="Bhattacharya S.S."/>
            <person name="Shirouzu T."/>
            <person name="Yoshinaga Y."/>
            <person name="Martin F.M."/>
            <person name="Grigoriev I.V."/>
            <person name="Hibbett D.S."/>
        </authorList>
    </citation>
    <scope>NUCLEOTIDE SEQUENCE [LARGE SCALE GENOMIC DNA]</scope>
    <source>
        <strain evidence="2 3">HHB12733</strain>
    </source>
</reference>
<keyword evidence="3" id="KW-1185">Reference proteome</keyword>